<comment type="caution">
    <text evidence="1">The sequence shown here is derived from an EMBL/GenBank/DDBJ whole genome shotgun (WGS) entry which is preliminary data.</text>
</comment>
<evidence type="ECO:0008006" key="3">
    <source>
        <dbReference type="Google" id="ProtNLM"/>
    </source>
</evidence>
<protein>
    <recommendedName>
        <fullName evidence="3">Lipoprotein</fullName>
    </recommendedName>
</protein>
<reference evidence="2" key="1">
    <citation type="submission" date="2017-09" db="EMBL/GenBank/DDBJ databases">
        <title>The Reconstruction of 2,631 Draft Metagenome-Assembled Genomes from the Global Oceans.</title>
        <authorList>
            <person name="Tully B.J."/>
            <person name="Graham E.D."/>
            <person name="Heidelberg J.F."/>
        </authorList>
    </citation>
    <scope>NUCLEOTIDE SEQUENCE [LARGE SCALE GENOMIC DNA]</scope>
</reference>
<dbReference type="EMBL" id="NZEX01000127">
    <property type="protein sequence ID" value="MAH64009.1"/>
    <property type="molecule type" value="Genomic_DNA"/>
</dbReference>
<accession>A0A2D6YLG4</accession>
<sequence length="180" mass="19801">MELLMKSLRNFLRFLIFGSTFLILSCASDQTPAKNDSIKKTPDVLNNQISILLKSQKANWVSSEVPRTSVLPSVQDNLNLEPGKSVQSLITLQSNPTQNFDLLLRFGDEIVGYYELTSLSPSILSGGNQISLQLEVPENICDSLYPILHVVSLNFLTIEVGSTSSVQTVPVNLNCSMTIP</sequence>
<dbReference type="PROSITE" id="PS51257">
    <property type="entry name" value="PROKAR_LIPOPROTEIN"/>
    <property type="match status" value="1"/>
</dbReference>
<dbReference type="Proteomes" id="UP000226525">
    <property type="component" value="Unassembled WGS sequence"/>
</dbReference>
<dbReference type="AlphaFoldDB" id="A0A2D6YLG4"/>
<evidence type="ECO:0000313" key="2">
    <source>
        <dbReference type="Proteomes" id="UP000226525"/>
    </source>
</evidence>
<name>A0A2D6YLG4_9DELT</name>
<gene>
    <name evidence="1" type="ORF">CMN54_11310</name>
</gene>
<proteinExistence type="predicted"/>
<evidence type="ECO:0000313" key="1">
    <source>
        <dbReference type="EMBL" id="MAH64009.1"/>
    </source>
</evidence>
<organism evidence="1 2">
    <name type="scientific">SAR324 cluster bacterium</name>
    <dbReference type="NCBI Taxonomy" id="2024889"/>
    <lineage>
        <taxon>Bacteria</taxon>
        <taxon>Deltaproteobacteria</taxon>
        <taxon>SAR324 cluster</taxon>
    </lineage>
</organism>